<dbReference type="GO" id="GO:0009897">
    <property type="term" value="C:external side of plasma membrane"/>
    <property type="evidence" value="ECO:0007669"/>
    <property type="project" value="TreeGrafter"/>
</dbReference>
<dbReference type="GO" id="GO:0031295">
    <property type="term" value="P:T cell costimulation"/>
    <property type="evidence" value="ECO:0007669"/>
    <property type="project" value="TreeGrafter"/>
</dbReference>
<keyword evidence="2" id="KW-1003">Cell membrane</keyword>
<keyword evidence="3 12" id="KW-0812">Transmembrane</keyword>
<evidence type="ECO:0000256" key="4">
    <source>
        <dbReference type="ARBA" id="ARBA00022729"/>
    </source>
</evidence>
<dbReference type="GO" id="GO:0042102">
    <property type="term" value="P:positive regulation of T cell proliferation"/>
    <property type="evidence" value="ECO:0007669"/>
    <property type="project" value="TreeGrafter"/>
</dbReference>
<dbReference type="GO" id="GO:0071222">
    <property type="term" value="P:cellular response to lipopolysaccharide"/>
    <property type="evidence" value="ECO:0007669"/>
    <property type="project" value="TreeGrafter"/>
</dbReference>
<dbReference type="Pfam" id="PF22705">
    <property type="entry name" value="C2-set_3"/>
    <property type="match status" value="1"/>
</dbReference>
<keyword evidence="6 12" id="KW-0472">Membrane</keyword>
<dbReference type="RefSeq" id="XP_017577990.1">
    <property type="nucleotide sequence ID" value="XM_017722501.2"/>
</dbReference>
<organism evidence="15 16">
    <name type="scientific">Pygocentrus nattereri</name>
    <name type="common">Red-bellied piranha</name>
    <dbReference type="NCBI Taxonomy" id="42514"/>
    <lineage>
        <taxon>Eukaryota</taxon>
        <taxon>Metazoa</taxon>
        <taxon>Chordata</taxon>
        <taxon>Craniata</taxon>
        <taxon>Vertebrata</taxon>
        <taxon>Euteleostomi</taxon>
        <taxon>Actinopterygii</taxon>
        <taxon>Neopterygii</taxon>
        <taxon>Teleostei</taxon>
        <taxon>Ostariophysi</taxon>
        <taxon>Characiformes</taxon>
        <taxon>Characoidei</taxon>
        <taxon>Pygocentrus</taxon>
    </lineage>
</organism>
<dbReference type="OrthoDB" id="9983389at2759"/>
<dbReference type="GO" id="GO:0007166">
    <property type="term" value="P:cell surface receptor signaling pathway"/>
    <property type="evidence" value="ECO:0007669"/>
    <property type="project" value="TreeGrafter"/>
</dbReference>
<dbReference type="CTD" id="541514"/>
<dbReference type="GeneTree" id="ENSGT00940000163670"/>
<dbReference type="GO" id="GO:0042130">
    <property type="term" value="P:negative regulation of T cell proliferation"/>
    <property type="evidence" value="ECO:0007669"/>
    <property type="project" value="TreeGrafter"/>
</dbReference>
<evidence type="ECO:0000256" key="5">
    <source>
        <dbReference type="ARBA" id="ARBA00022989"/>
    </source>
</evidence>
<dbReference type="GO" id="GO:0006955">
    <property type="term" value="P:immune response"/>
    <property type="evidence" value="ECO:0007669"/>
    <property type="project" value="TreeGrafter"/>
</dbReference>
<reference evidence="15" key="2">
    <citation type="submission" date="2025-08" db="UniProtKB">
        <authorList>
            <consortium name="Ensembl"/>
        </authorList>
    </citation>
    <scope>IDENTIFICATION</scope>
</reference>
<dbReference type="PANTHER" id="PTHR25466">
    <property type="entry name" value="T-LYMPHOCYTE ACTIVATION ANTIGEN"/>
    <property type="match status" value="1"/>
</dbReference>
<dbReference type="GeneID" id="108442459"/>
<name>A0A3B4DZS6_PYGNA</name>
<keyword evidence="5 12" id="KW-1133">Transmembrane helix</keyword>
<dbReference type="SUPFAM" id="SSF48726">
    <property type="entry name" value="Immunoglobulin"/>
    <property type="match status" value="3"/>
</dbReference>
<evidence type="ECO:0000256" key="6">
    <source>
        <dbReference type="ARBA" id="ARBA00023136"/>
    </source>
</evidence>
<sequence length="400" mass="44338">MLLRAFLNQSVSYTLAGLYTLLWILPCVRSKTPDVDVMCIYSEDCILPCSFTPTDDAVVIQWYQQEKLIYSFRQDEEEPDDSSMSLFTDEVSKGNASLLLKDSSVQSRGRYKCVINATNAVKESFVILKVEAPISRISIEASATGQLQCSSHGLYPSPLLTWSTDPSTGNLQSRTRMSADSNGLYSVESTLQKVNKSSPITYICTVTSKYSSQSWKASLLQTEMVGKNGQELVIPCMAPKNLKNFTLTWTFTKKNKNKDILTYHSQTHKVMNQWEEEAELDLDKAQSGDGSLYLDDNEVSRHAGKYTCTFSGPRVTYIVQTSVTVSASSAAAQKEQSNSKLWVLAVVVAALAVLGVLYYLYRKYGGNPKASEEDTEMQAVKGKTEELPAEIRPLNGKGDS</sequence>
<evidence type="ECO:0000313" key="16">
    <source>
        <dbReference type="Proteomes" id="UP001501920"/>
    </source>
</evidence>
<dbReference type="SMART" id="SM00409">
    <property type="entry name" value="IG"/>
    <property type="match status" value="2"/>
</dbReference>
<dbReference type="Proteomes" id="UP001501920">
    <property type="component" value="Chromosome 18"/>
</dbReference>
<evidence type="ECO:0000256" key="10">
    <source>
        <dbReference type="ARBA" id="ARBA00023319"/>
    </source>
</evidence>
<proteinExistence type="predicted"/>
<dbReference type="InterPro" id="IPR051713">
    <property type="entry name" value="T-cell_Activation_Regulation"/>
</dbReference>
<evidence type="ECO:0000256" key="13">
    <source>
        <dbReference type="SAM" id="SignalP"/>
    </source>
</evidence>
<dbReference type="Gene3D" id="2.60.40.10">
    <property type="entry name" value="Immunoglobulins"/>
    <property type="match status" value="3"/>
</dbReference>
<evidence type="ECO:0000256" key="8">
    <source>
        <dbReference type="ARBA" id="ARBA00023170"/>
    </source>
</evidence>
<dbReference type="PROSITE" id="PS50835">
    <property type="entry name" value="IG_LIKE"/>
    <property type="match status" value="2"/>
</dbReference>
<evidence type="ECO:0000256" key="2">
    <source>
        <dbReference type="ARBA" id="ARBA00022475"/>
    </source>
</evidence>
<dbReference type="PANTHER" id="PTHR25466:SF14">
    <property type="entry name" value="BUTYROPHILIN SUBFAMILY 2 MEMBER A2-LIKE-RELATED"/>
    <property type="match status" value="1"/>
</dbReference>
<keyword evidence="4 13" id="KW-0732">Signal</keyword>
<feature type="domain" description="Ig-like" evidence="14">
    <location>
        <begin position="199"/>
        <end position="326"/>
    </location>
</feature>
<keyword evidence="10" id="KW-0393">Immunoglobulin domain</keyword>
<dbReference type="InterPro" id="IPR003599">
    <property type="entry name" value="Ig_sub"/>
</dbReference>
<dbReference type="InterPro" id="IPR013106">
    <property type="entry name" value="Ig_V-set"/>
</dbReference>
<feature type="region of interest" description="Disordered" evidence="11">
    <location>
        <begin position="368"/>
        <end position="400"/>
    </location>
</feature>
<accession>A0A3B4DZS6</accession>
<keyword evidence="7" id="KW-1015">Disulfide bond</keyword>
<evidence type="ECO:0000256" key="3">
    <source>
        <dbReference type="ARBA" id="ARBA00022692"/>
    </source>
</evidence>
<dbReference type="InterPro" id="IPR036179">
    <property type="entry name" value="Ig-like_dom_sf"/>
</dbReference>
<evidence type="ECO:0000256" key="11">
    <source>
        <dbReference type="SAM" id="MobiDB-lite"/>
    </source>
</evidence>
<dbReference type="InterPro" id="IPR053896">
    <property type="entry name" value="BTN3A2-like_Ig-C"/>
</dbReference>
<feature type="transmembrane region" description="Helical" evidence="12">
    <location>
        <begin position="341"/>
        <end position="361"/>
    </location>
</feature>
<feature type="domain" description="Ig-like" evidence="14">
    <location>
        <begin position="26"/>
        <end position="124"/>
    </location>
</feature>
<evidence type="ECO:0000259" key="14">
    <source>
        <dbReference type="PROSITE" id="PS50835"/>
    </source>
</evidence>
<keyword evidence="8" id="KW-0675">Receptor</keyword>
<protein>
    <recommendedName>
        <fullName evidence="14">Ig-like domain-containing protein</fullName>
    </recommendedName>
</protein>
<evidence type="ECO:0000256" key="12">
    <source>
        <dbReference type="SAM" id="Phobius"/>
    </source>
</evidence>
<dbReference type="OMA" id="IPCMAPK"/>
<dbReference type="AlphaFoldDB" id="A0A3B4DZS6"/>
<evidence type="ECO:0000313" key="15">
    <source>
        <dbReference type="Ensembl" id="ENSPNAP00000028509.1"/>
    </source>
</evidence>
<comment type="subcellular location">
    <subcellularLocation>
        <location evidence="1">Cell membrane</location>
        <topology evidence="1">Single-pass type I membrane protein</topology>
    </subcellularLocation>
</comment>
<dbReference type="InterPro" id="IPR007110">
    <property type="entry name" value="Ig-like_dom"/>
</dbReference>
<evidence type="ECO:0000256" key="9">
    <source>
        <dbReference type="ARBA" id="ARBA00023180"/>
    </source>
</evidence>
<dbReference type="InterPro" id="IPR013783">
    <property type="entry name" value="Ig-like_fold"/>
</dbReference>
<keyword evidence="9" id="KW-0325">Glycoprotein</keyword>
<keyword evidence="16" id="KW-1185">Reference proteome</keyword>
<feature type="signal peptide" evidence="13">
    <location>
        <begin position="1"/>
        <end position="30"/>
    </location>
</feature>
<evidence type="ECO:0000256" key="1">
    <source>
        <dbReference type="ARBA" id="ARBA00004251"/>
    </source>
</evidence>
<reference evidence="15" key="3">
    <citation type="submission" date="2025-09" db="UniProtKB">
        <authorList>
            <consortium name="Ensembl"/>
        </authorList>
    </citation>
    <scope>IDENTIFICATION</scope>
</reference>
<evidence type="ECO:0000256" key="7">
    <source>
        <dbReference type="ARBA" id="ARBA00023157"/>
    </source>
</evidence>
<dbReference type="Ensembl" id="ENSPNAT00000014712.2">
    <property type="protein sequence ID" value="ENSPNAP00000028509.1"/>
    <property type="gene ID" value="ENSPNAG00000003047.2"/>
</dbReference>
<dbReference type="Pfam" id="PF07686">
    <property type="entry name" value="V-set"/>
    <property type="match status" value="1"/>
</dbReference>
<reference evidence="15 16" key="1">
    <citation type="submission" date="2020-10" db="EMBL/GenBank/DDBJ databases">
        <title>Pygocentrus nattereri (red-bellied piranha) genome, fPygNat1, primary haplotype.</title>
        <authorList>
            <person name="Myers G."/>
            <person name="Meyer A."/>
            <person name="Karagic N."/>
            <person name="Pippel M."/>
            <person name="Winkler S."/>
            <person name="Tracey A."/>
            <person name="Wood J."/>
            <person name="Formenti G."/>
            <person name="Howe K."/>
            <person name="Fedrigo O."/>
            <person name="Jarvis E.D."/>
        </authorList>
    </citation>
    <scope>NUCLEOTIDE SEQUENCE [LARGE SCALE GENOMIC DNA]</scope>
</reference>
<feature type="chain" id="PRO_5017312012" description="Ig-like domain-containing protein" evidence="13">
    <location>
        <begin position="31"/>
        <end position="400"/>
    </location>
</feature>